<comment type="caution">
    <text evidence="2">The sequence shown here is derived from an EMBL/GenBank/DDBJ whole genome shotgun (WGS) entry which is preliminary data.</text>
</comment>
<evidence type="ECO:0008006" key="4">
    <source>
        <dbReference type="Google" id="ProtNLM"/>
    </source>
</evidence>
<feature type="signal peptide" evidence="1">
    <location>
        <begin position="1"/>
        <end position="24"/>
    </location>
</feature>
<protein>
    <recommendedName>
        <fullName evidence="4">Secreted protein</fullName>
    </recommendedName>
</protein>
<organism evidence="2 3">
    <name type="scientific">Araneus ventricosus</name>
    <name type="common">Orbweaver spider</name>
    <name type="synonym">Epeira ventricosa</name>
    <dbReference type="NCBI Taxonomy" id="182803"/>
    <lineage>
        <taxon>Eukaryota</taxon>
        <taxon>Metazoa</taxon>
        <taxon>Ecdysozoa</taxon>
        <taxon>Arthropoda</taxon>
        <taxon>Chelicerata</taxon>
        <taxon>Arachnida</taxon>
        <taxon>Araneae</taxon>
        <taxon>Araneomorphae</taxon>
        <taxon>Entelegynae</taxon>
        <taxon>Araneoidea</taxon>
        <taxon>Araneidae</taxon>
        <taxon>Araneus</taxon>
    </lineage>
</organism>
<gene>
    <name evidence="2" type="ORF">AVEN_139196_1</name>
</gene>
<name>A0A4Y2PSY7_ARAVE</name>
<accession>A0A4Y2PSY7</accession>
<sequence>MCSFLCSLKHVLEILALWIGQLLSWKTASPNENNVCTKGLVEKSTSSLPITRLSWEIIGLQRNKIQNHERIAPTLNTGRKQSGSYAWKAFTRCKHVLCEKQCGRRFMGPYRFLPCVIRPGFHQSWPHLR</sequence>
<evidence type="ECO:0000313" key="3">
    <source>
        <dbReference type="Proteomes" id="UP000499080"/>
    </source>
</evidence>
<feature type="chain" id="PRO_5021414837" description="Secreted protein" evidence="1">
    <location>
        <begin position="25"/>
        <end position="129"/>
    </location>
</feature>
<evidence type="ECO:0000313" key="2">
    <source>
        <dbReference type="EMBL" id="GBN54394.1"/>
    </source>
</evidence>
<dbReference type="Proteomes" id="UP000499080">
    <property type="component" value="Unassembled WGS sequence"/>
</dbReference>
<dbReference type="AlphaFoldDB" id="A0A4Y2PSY7"/>
<proteinExistence type="predicted"/>
<reference evidence="2 3" key="1">
    <citation type="journal article" date="2019" name="Sci. Rep.">
        <title>Orb-weaving spider Araneus ventricosus genome elucidates the spidroin gene catalogue.</title>
        <authorList>
            <person name="Kono N."/>
            <person name="Nakamura H."/>
            <person name="Ohtoshi R."/>
            <person name="Moran D.A.P."/>
            <person name="Shinohara A."/>
            <person name="Yoshida Y."/>
            <person name="Fujiwara M."/>
            <person name="Mori M."/>
            <person name="Tomita M."/>
            <person name="Arakawa K."/>
        </authorList>
    </citation>
    <scope>NUCLEOTIDE SEQUENCE [LARGE SCALE GENOMIC DNA]</scope>
</reference>
<dbReference type="EMBL" id="BGPR01012074">
    <property type="protein sequence ID" value="GBN54394.1"/>
    <property type="molecule type" value="Genomic_DNA"/>
</dbReference>
<evidence type="ECO:0000256" key="1">
    <source>
        <dbReference type="SAM" id="SignalP"/>
    </source>
</evidence>
<keyword evidence="3" id="KW-1185">Reference proteome</keyword>
<keyword evidence="1" id="KW-0732">Signal</keyword>